<dbReference type="EMBL" id="OKRB01000141">
    <property type="protein sequence ID" value="SPE30622.1"/>
    <property type="molecule type" value="Genomic_DNA"/>
</dbReference>
<evidence type="ECO:0000313" key="4">
    <source>
        <dbReference type="Proteomes" id="UP000239735"/>
    </source>
</evidence>
<dbReference type="PANTHER" id="PTHR34039">
    <property type="entry name" value="UPF0102 PROTEIN YRAN"/>
    <property type="match status" value="1"/>
</dbReference>
<dbReference type="Proteomes" id="UP000239735">
    <property type="component" value="Unassembled WGS sequence"/>
</dbReference>
<dbReference type="InterPro" id="IPR003509">
    <property type="entry name" value="UPF0102_YraN-like"/>
</dbReference>
<dbReference type="Gene3D" id="3.40.1350.10">
    <property type="match status" value="1"/>
</dbReference>
<evidence type="ECO:0000313" key="3">
    <source>
        <dbReference type="EMBL" id="SPE30622.1"/>
    </source>
</evidence>
<dbReference type="InterPro" id="IPR011335">
    <property type="entry name" value="Restrct_endonuc-II-like"/>
</dbReference>
<dbReference type="SUPFAM" id="SSF52980">
    <property type="entry name" value="Restriction endonuclease-like"/>
    <property type="match status" value="1"/>
</dbReference>
<evidence type="ECO:0000256" key="1">
    <source>
        <dbReference type="ARBA" id="ARBA00006738"/>
    </source>
</evidence>
<dbReference type="HAMAP" id="MF_00048">
    <property type="entry name" value="UPF0102"/>
    <property type="match status" value="1"/>
</dbReference>
<dbReference type="InterPro" id="IPR011856">
    <property type="entry name" value="tRNA_endonuc-like_dom_sf"/>
</dbReference>
<sequence>MKAIAQMRVGMLEGVVAGLDKIAARRGRLPALPTHLKTGIDGEEAVYFYLLRKGYTVVARRWSAGNLPGDLDLIAWQGQLLCFIEVKARTARDLTPAETAVDEHKRRILRRLARRYVRQLPGQRAPQTRFDVISAYLIPGQPDEFTHFENAFGWDERRRD</sequence>
<organism evidence="3 4">
    <name type="scientific">Candidatus Sulfuritelmatomonas gaucii</name>
    <dbReference type="NCBI Taxonomy" id="2043161"/>
    <lineage>
        <taxon>Bacteria</taxon>
        <taxon>Pseudomonadati</taxon>
        <taxon>Acidobacteriota</taxon>
        <taxon>Terriglobia</taxon>
        <taxon>Terriglobales</taxon>
        <taxon>Acidobacteriaceae</taxon>
        <taxon>Candidatus Sulfuritelmatomonas</taxon>
    </lineage>
</organism>
<dbReference type="AlphaFoldDB" id="A0A2N9M577"/>
<dbReference type="GO" id="GO:0003676">
    <property type="term" value="F:nucleic acid binding"/>
    <property type="evidence" value="ECO:0007669"/>
    <property type="project" value="InterPro"/>
</dbReference>
<evidence type="ECO:0000256" key="2">
    <source>
        <dbReference type="HAMAP-Rule" id="MF_00048"/>
    </source>
</evidence>
<gene>
    <name evidence="3" type="ORF">SBA5_80006</name>
</gene>
<dbReference type="PANTHER" id="PTHR34039:SF1">
    <property type="entry name" value="UPF0102 PROTEIN YRAN"/>
    <property type="match status" value="1"/>
</dbReference>
<proteinExistence type="inferred from homology"/>
<protein>
    <recommendedName>
        <fullName evidence="2">UPF0102 protein SBA5_80006</fullName>
    </recommendedName>
</protein>
<reference evidence="4" key="1">
    <citation type="submission" date="2018-02" db="EMBL/GenBank/DDBJ databases">
        <authorList>
            <person name="Hausmann B."/>
        </authorList>
    </citation>
    <scope>NUCLEOTIDE SEQUENCE [LARGE SCALE GENOMIC DNA]</scope>
    <source>
        <strain evidence="4">Peat soil MAG SbA5</strain>
    </source>
</reference>
<dbReference type="Pfam" id="PF02021">
    <property type="entry name" value="UPF0102"/>
    <property type="match status" value="1"/>
</dbReference>
<name>A0A2N9M577_9BACT</name>
<accession>A0A2N9M577</accession>
<comment type="similarity">
    <text evidence="1 2">Belongs to the UPF0102 family.</text>
</comment>